<protein>
    <recommendedName>
        <fullName evidence="5">FecR protein domain-containing protein</fullName>
    </recommendedName>
</protein>
<proteinExistence type="predicted"/>
<evidence type="ECO:0000313" key="3">
    <source>
        <dbReference type="EMBL" id="ATQ66920.1"/>
    </source>
</evidence>
<sequence>MRFVIFVMAFSVAAATAAGAAPESRAICADADSARLSMPKGVALMSRGGSFSEIHDGAQILAGDRLLIRSGSASLFGSAALLVRADAGSLLTLERRDGRLCVARVSSHPEAAAASSGAECDKDESERDPAKCPPISSGGAPGGGLLAGAAIPVVGVAAGAVAGGVAAGTSSASTDKNSLPKISPQ</sequence>
<name>A0A2D2CW24_METT3</name>
<feature type="signal peptide" evidence="2">
    <location>
        <begin position="1"/>
        <end position="20"/>
    </location>
</feature>
<dbReference type="RefSeq" id="WP_003612492.1">
    <property type="nucleotide sequence ID" value="NZ_ADVE02000001.1"/>
</dbReference>
<feature type="chain" id="PRO_5013554759" description="FecR protein domain-containing protein" evidence="2">
    <location>
        <begin position="21"/>
        <end position="185"/>
    </location>
</feature>
<dbReference type="EMBL" id="CP023737">
    <property type="protein sequence ID" value="ATQ66920.1"/>
    <property type="molecule type" value="Genomic_DNA"/>
</dbReference>
<accession>A0A2D2CW24</accession>
<organism evidence="3 4">
    <name type="scientific">Methylosinus trichosporium (strain ATCC 35070 / NCIMB 11131 / UNIQEM 75 / OB3b)</name>
    <dbReference type="NCBI Taxonomy" id="595536"/>
    <lineage>
        <taxon>Bacteria</taxon>
        <taxon>Pseudomonadati</taxon>
        <taxon>Pseudomonadota</taxon>
        <taxon>Alphaproteobacteria</taxon>
        <taxon>Hyphomicrobiales</taxon>
        <taxon>Methylocystaceae</taxon>
        <taxon>Methylosinus</taxon>
    </lineage>
</organism>
<dbReference type="STRING" id="595536.GCA_000178815_00409"/>
<dbReference type="AlphaFoldDB" id="A0A2D2CW24"/>
<gene>
    <name evidence="3" type="ORF">CQW49_02700</name>
</gene>
<evidence type="ECO:0000256" key="1">
    <source>
        <dbReference type="SAM" id="MobiDB-lite"/>
    </source>
</evidence>
<feature type="region of interest" description="Disordered" evidence="1">
    <location>
        <begin position="112"/>
        <end position="138"/>
    </location>
</feature>
<reference evidence="4" key="1">
    <citation type="submission" date="2017-10" db="EMBL/GenBank/DDBJ databases">
        <title>Completed PacBio SMRT sequence of Methylosinus trichosporium OB3b reveals presence of a third large plasmid.</title>
        <authorList>
            <person name="Charles T.C."/>
            <person name="Lynch M.D.J."/>
            <person name="Heil J.R."/>
            <person name="Cheng J."/>
        </authorList>
    </citation>
    <scope>NUCLEOTIDE SEQUENCE [LARGE SCALE GENOMIC DNA]</scope>
    <source>
        <strain evidence="4">OB3b</strain>
    </source>
</reference>
<evidence type="ECO:0000256" key="2">
    <source>
        <dbReference type="SAM" id="SignalP"/>
    </source>
</evidence>
<keyword evidence="4" id="KW-1185">Reference proteome</keyword>
<evidence type="ECO:0008006" key="5">
    <source>
        <dbReference type="Google" id="ProtNLM"/>
    </source>
</evidence>
<dbReference type="Proteomes" id="UP000230709">
    <property type="component" value="Chromosome"/>
</dbReference>
<dbReference type="KEGG" id="mtw:CQW49_02700"/>
<keyword evidence="2" id="KW-0732">Signal</keyword>
<evidence type="ECO:0000313" key="4">
    <source>
        <dbReference type="Proteomes" id="UP000230709"/>
    </source>
</evidence>